<comment type="caution">
    <text evidence="1">The sequence shown here is derived from an EMBL/GenBank/DDBJ whole genome shotgun (WGS) entry which is preliminary data.</text>
</comment>
<accession>A0AAD6B2X6</accession>
<gene>
    <name evidence="1" type="ORF">JOQ06_007471</name>
</gene>
<name>A0AAD6B2X6_9TELE</name>
<dbReference type="AlphaFoldDB" id="A0AAD6B2X6"/>
<dbReference type="Proteomes" id="UP001219934">
    <property type="component" value="Unassembled WGS sequence"/>
</dbReference>
<evidence type="ECO:0000313" key="2">
    <source>
        <dbReference type="Proteomes" id="UP001219934"/>
    </source>
</evidence>
<evidence type="ECO:0000313" key="1">
    <source>
        <dbReference type="EMBL" id="KAJ4934686.1"/>
    </source>
</evidence>
<keyword evidence="2" id="KW-1185">Reference proteome</keyword>
<dbReference type="EMBL" id="JAPTMU010000012">
    <property type="protein sequence ID" value="KAJ4934686.1"/>
    <property type="molecule type" value="Genomic_DNA"/>
</dbReference>
<proteinExistence type="predicted"/>
<sequence length="81" mass="8936">MNTQKQRQKVRVTGSSRRMMKLCACLSSELFQAVALSEHAPDEVSQGGEKAVITGRLEGRSIGQTARRGVRHTHRTCLSVI</sequence>
<reference evidence="1" key="1">
    <citation type="submission" date="2022-11" db="EMBL/GenBank/DDBJ databases">
        <title>Chromosome-level genome of Pogonophryne albipinna.</title>
        <authorList>
            <person name="Jo E."/>
        </authorList>
    </citation>
    <scope>NUCLEOTIDE SEQUENCE</scope>
    <source>
        <strain evidence="1">SGF0006</strain>
        <tissue evidence="1">Muscle</tissue>
    </source>
</reference>
<protein>
    <submittedName>
        <fullName evidence="1">Uncharacterized protein</fullName>
    </submittedName>
</protein>
<organism evidence="1 2">
    <name type="scientific">Pogonophryne albipinna</name>
    <dbReference type="NCBI Taxonomy" id="1090488"/>
    <lineage>
        <taxon>Eukaryota</taxon>
        <taxon>Metazoa</taxon>
        <taxon>Chordata</taxon>
        <taxon>Craniata</taxon>
        <taxon>Vertebrata</taxon>
        <taxon>Euteleostomi</taxon>
        <taxon>Actinopterygii</taxon>
        <taxon>Neopterygii</taxon>
        <taxon>Teleostei</taxon>
        <taxon>Neoteleostei</taxon>
        <taxon>Acanthomorphata</taxon>
        <taxon>Eupercaria</taxon>
        <taxon>Perciformes</taxon>
        <taxon>Notothenioidei</taxon>
        <taxon>Pogonophryne</taxon>
    </lineage>
</organism>
<feature type="non-terminal residue" evidence="1">
    <location>
        <position position="81"/>
    </location>
</feature>